<accession>A0A9W8HY10</accession>
<dbReference type="InterPro" id="IPR039742">
    <property type="entry name" value="Shq1"/>
</dbReference>
<dbReference type="GO" id="GO:0005654">
    <property type="term" value="C:nucleoplasm"/>
    <property type="evidence" value="ECO:0007669"/>
    <property type="project" value="TreeGrafter"/>
</dbReference>
<dbReference type="PANTHER" id="PTHR12967">
    <property type="entry name" value="PROTEIN SHQ1 HOMOLOG"/>
    <property type="match status" value="1"/>
</dbReference>
<protein>
    <recommendedName>
        <fullName evidence="3">CS domain-containing protein</fullName>
    </recommendedName>
</protein>
<dbReference type="Proteomes" id="UP001140094">
    <property type="component" value="Unassembled WGS sequence"/>
</dbReference>
<dbReference type="CDD" id="cd06463">
    <property type="entry name" value="p23_like"/>
    <property type="match status" value="1"/>
</dbReference>
<dbReference type="GO" id="GO:0051082">
    <property type="term" value="F:unfolded protein binding"/>
    <property type="evidence" value="ECO:0007669"/>
    <property type="project" value="TreeGrafter"/>
</dbReference>
<dbReference type="InterPro" id="IPR007052">
    <property type="entry name" value="CS_dom"/>
</dbReference>
<feature type="domain" description="CS" evidence="3">
    <location>
        <begin position="1"/>
        <end position="89"/>
    </location>
</feature>
<organism evidence="4 5">
    <name type="scientific">Coemansia guatemalensis</name>
    <dbReference type="NCBI Taxonomy" id="2761395"/>
    <lineage>
        <taxon>Eukaryota</taxon>
        <taxon>Fungi</taxon>
        <taxon>Fungi incertae sedis</taxon>
        <taxon>Zoopagomycota</taxon>
        <taxon>Kickxellomycotina</taxon>
        <taxon>Kickxellomycetes</taxon>
        <taxon>Kickxellales</taxon>
        <taxon>Kickxellaceae</taxon>
        <taxon>Coemansia</taxon>
    </lineage>
</organism>
<evidence type="ECO:0000256" key="2">
    <source>
        <dbReference type="SAM" id="MobiDB-lite"/>
    </source>
</evidence>
<feature type="compositionally biased region" description="Polar residues" evidence="2">
    <location>
        <begin position="544"/>
        <end position="557"/>
    </location>
</feature>
<gene>
    <name evidence="4" type="ORF">H4R20_000907</name>
</gene>
<dbReference type="AlphaFoldDB" id="A0A9W8HY10"/>
<sequence>MITPRFEVRQDEANVYVTIHAPHVRAQSIEFDVDVDQLKFFASPYYLRLTFPGKVTESEESSAKYDATSGEILVTLSKQTPGEEFANLDLLTSLLATRREKDIAGYSEGTALRQPIIEEIGNTNSSSNIGAGFDNDVDIDAALQQAYTDEDFDWELPQNPISAETEALLVGTAKYGFDGQYSGYLIHVHTTANEINEVADPENMTSEARHRGRISCEDEKFDREYYIDNYINDDDIQPLIQHISRFASALHCHKRDHSDETTGVSAAAAADILTQQLQKTQIVEDQHIASEDVDSCVKFTDAEKKQMMSLPRKTHLVSNKMAVYLGLVDILFAYLLELRINVGEFNVESTWAIGAVSSTLSNLEQFSSLRSTAVACYRRGLAYPLYRNWELCEKTFEDVRAVCSLGCRAILKIFLELKRLFDEHDIYYIYSKLYFDDYCIWLQTSASERIIQSLARKLHRLEIDKDEVGWNLDEYEDLALMTSESDVDEHSDNEILTHAVDTQHLNQQAPDASTEADTSTPKQPIIQIIGNASDSIEGGDNSEENPASSLRLPTNKTGKVGQGKKPLIEILE</sequence>
<evidence type="ECO:0000313" key="4">
    <source>
        <dbReference type="EMBL" id="KAJ2808358.1"/>
    </source>
</evidence>
<dbReference type="InterPro" id="IPR008978">
    <property type="entry name" value="HSP20-like_chaperone"/>
</dbReference>
<dbReference type="PANTHER" id="PTHR12967:SF0">
    <property type="entry name" value="PROTEIN SHQ1 HOMOLOG"/>
    <property type="match status" value="1"/>
</dbReference>
<comment type="caution">
    <text evidence="4">The sequence shown here is derived from an EMBL/GenBank/DDBJ whole genome shotgun (WGS) entry which is preliminary data.</text>
</comment>
<evidence type="ECO:0000313" key="5">
    <source>
        <dbReference type="Proteomes" id="UP001140094"/>
    </source>
</evidence>
<evidence type="ECO:0000256" key="1">
    <source>
        <dbReference type="ARBA" id="ARBA00005607"/>
    </source>
</evidence>
<dbReference type="SUPFAM" id="SSF49764">
    <property type="entry name" value="HSP20-like chaperones"/>
    <property type="match status" value="1"/>
</dbReference>
<reference evidence="4" key="1">
    <citation type="submission" date="2022-07" db="EMBL/GenBank/DDBJ databases">
        <title>Phylogenomic reconstructions and comparative analyses of Kickxellomycotina fungi.</title>
        <authorList>
            <person name="Reynolds N.K."/>
            <person name="Stajich J.E."/>
            <person name="Barry K."/>
            <person name="Grigoriev I.V."/>
            <person name="Crous P."/>
            <person name="Smith M.E."/>
        </authorList>
    </citation>
    <scope>NUCLEOTIDE SEQUENCE</scope>
    <source>
        <strain evidence="4">NRRL 1565</strain>
    </source>
</reference>
<dbReference type="GO" id="GO:0000493">
    <property type="term" value="P:box H/ACA snoRNP assembly"/>
    <property type="evidence" value="ECO:0007669"/>
    <property type="project" value="InterPro"/>
</dbReference>
<dbReference type="GO" id="GO:0005737">
    <property type="term" value="C:cytoplasm"/>
    <property type="evidence" value="ECO:0007669"/>
    <property type="project" value="TreeGrafter"/>
</dbReference>
<name>A0A9W8HY10_9FUNG</name>
<dbReference type="InterPro" id="IPR007009">
    <property type="entry name" value="Shq1_C"/>
</dbReference>
<dbReference type="Pfam" id="PF04925">
    <property type="entry name" value="SHQ1"/>
    <property type="match status" value="1"/>
</dbReference>
<feature type="region of interest" description="Disordered" evidence="2">
    <location>
        <begin position="529"/>
        <end position="572"/>
    </location>
</feature>
<dbReference type="OrthoDB" id="73639at2759"/>
<dbReference type="PROSITE" id="PS51203">
    <property type="entry name" value="CS"/>
    <property type="match status" value="1"/>
</dbReference>
<dbReference type="EMBL" id="JANBUO010000053">
    <property type="protein sequence ID" value="KAJ2808358.1"/>
    <property type="molecule type" value="Genomic_DNA"/>
</dbReference>
<comment type="similarity">
    <text evidence="1">Belongs to the SHQ1 family.</text>
</comment>
<evidence type="ECO:0000259" key="3">
    <source>
        <dbReference type="PROSITE" id="PS51203"/>
    </source>
</evidence>
<proteinExistence type="inferred from homology"/>
<dbReference type="InterPro" id="IPR048696">
    <property type="entry name" value="SHQ1-like_CS"/>
</dbReference>
<dbReference type="Gene3D" id="2.60.40.790">
    <property type="match status" value="1"/>
</dbReference>
<keyword evidence="5" id="KW-1185">Reference proteome</keyword>
<dbReference type="Pfam" id="PF21413">
    <property type="entry name" value="SHQ1-like_CS"/>
    <property type="match status" value="1"/>
</dbReference>